<dbReference type="InterPro" id="IPR029045">
    <property type="entry name" value="ClpP/crotonase-like_dom_sf"/>
</dbReference>
<sequence length="267" mass="29459">MTDSASSKTQDVTIEQRGHVLLIGWNRPQKYNALTVDMYYQLAAAYGRLQRDDDLRVAVVFAHGKNFTAGLELDGWAETFSKGKMPDLREGDIDPYGLAGEPLTKPVVIAVQGLCFTAGVELLLNSDVRVAATDTRFAQLEVKRGFHACGGATLRLPTEIGWANAQRYLLTGDEWSAQQAFDWGLVQALVEPGQQLDEALKIAERIASAAPLGVKGSLRSSKLMRRTLEADALEHMYADLVPIIRSEDMQEGIASFMERRDANFKGR</sequence>
<dbReference type="EMBL" id="BAABBO010000001">
    <property type="protein sequence ID" value="GAA3951067.1"/>
    <property type="molecule type" value="Genomic_DNA"/>
</dbReference>
<keyword evidence="3" id="KW-1185">Reference proteome</keyword>
<dbReference type="Proteomes" id="UP001501337">
    <property type="component" value="Unassembled WGS sequence"/>
</dbReference>
<comment type="caution">
    <text evidence="2">The sequence shown here is derived from an EMBL/GenBank/DDBJ whole genome shotgun (WGS) entry which is preliminary data.</text>
</comment>
<dbReference type="PANTHER" id="PTHR43802">
    <property type="entry name" value="ENOYL-COA HYDRATASE"/>
    <property type="match status" value="1"/>
</dbReference>
<organism evidence="2 3">
    <name type="scientific">Allohahella marinimesophila</name>
    <dbReference type="NCBI Taxonomy" id="1054972"/>
    <lineage>
        <taxon>Bacteria</taxon>
        <taxon>Pseudomonadati</taxon>
        <taxon>Pseudomonadota</taxon>
        <taxon>Gammaproteobacteria</taxon>
        <taxon>Oceanospirillales</taxon>
        <taxon>Hahellaceae</taxon>
        <taxon>Allohahella</taxon>
    </lineage>
</organism>
<gene>
    <name evidence="2" type="ORF">GCM10022278_07810</name>
</gene>
<dbReference type="Gene3D" id="1.10.12.10">
    <property type="entry name" value="Lyase 2-enoyl-coa Hydratase, Chain A, domain 2"/>
    <property type="match status" value="1"/>
</dbReference>
<proteinExistence type="inferred from homology"/>
<comment type="similarity">
    <text evidence="1">Belongs to the enoyl-CoA hydratase/isomerase family.</text>
</comment>
<evidence type="ECO:0000256" key="1">
    <source>
        <dbReference type="ARBA" id="ARBA00005254"/>
    </source>
</evidence>
<dbReference type="RefSeq" id="WP_344803463.1">
    <property type="nucleotide sequence ID" value="NZ_BAABBO010000001.1"/>
</dbReference>
<dbReference type="SUPFAM" id="SSF52096">
    <property type="entry name" value="ClpP/crotonase"/>
    <property type="match status" value="1"/>
</dbReference>
<dbReference type="InterPro" id="IPR014748">
    <property type="entry name" value="Enoyl-CoA_hydra_C"/>
</dbReference>
<name>A0ABP7NNT7_9GAMM</name>
<dbReference type="NCBIfam" id="NF005126">
    <property type="entry name" value="PRK06563.1"/>
    <property type="match status" value="1"/>
</dbReference>
<evidence type="ECO:0000313" key="2">
    <source>
        <dbReference type="EMBL" id="GAA3951067.1"/>
    </source>
</evidence>
<dbReference type="Pfam" id="PF00378">
    <property type="entry name" value="ECH_1"/>
    <property type="match status" value="1"/>
</dbReference>
<reference evidence="3" key="1">
    <citation type="journal article" date="2019" name="Int. J. Syst. Evol. Microbiol.">
        <title>The Global Catalogue of Microorganisms (GCM) 10K type strain sequencing project: providing services to taxonomists for standard genome sequencing and annotation.</title>
        <authorList>
            <consortium name="The Broad Institute Genomics Platform"/>
            <consortium name="The Broad Institute Genome Sequencing Center for Infectious Disease"/>
            <person name="Wu L."/>
            <person name="Ma J."/>
        </authorList>
    </citation>
    <scope>NUCLEOTIDE SEQUENCE [LARGE SCALE GENOMIC DNA]</scope>
    <source>
        <strain evidence="3">JCM 17555</strain>
    </source>
</reference>
<dbReference type="PANTHER" id="PTHR43802:SF1">
    <property type="entry name" value="IP11341P-RELATED"/>
    <property type="match status" value="1"/>
</dbReference>
<dbReference type="CDD" id="cd06558">
    <property type="entry name" value="crotonase-like"/>
    <property type="match status" value="1"/>
</dbReference>
<accession>A0ABP7NNT7</accession>
<evidence type="ECO:0000313" key="3">
    <source>
        <dbReference type="Proteomes" id="UP001501337"/>
    </source>
</evidence>
<dbReference type="InterPro" id="IPR001753">
    <property type="entry name" value="Enoyl-CoA_hydra/iso"/>
</dbReference>
<dbReference type="Gene3D" id="3.90.226.10">
    <property type="entry name" value="2-enoyl-CoA Hydratase, Chain A, domain 1"/>
    <property type="match status" value="1"/>
</dbReference>
<protein>
    <submittedName>
        <fullName evidence="2">Crotonase/enoyl-CoA hydratase family protein</fullName>
    </submittedName>
</protein>